<dbReference type="InterPro" id="IPR034660">
    <property type="entry name" value="DinB/YfiT-like"/>
</dbReference>
<proteinExistence type="predicted"/>
<keyword evidence="4" id="KW-1185">Reference proteome</keyword>
<accession>A0ABX8QLQ2</accession>
<dbReference type="PANTHER" id="PTHR34580:SF3">
    <property type="entry name" value="PROTEIN PAFB"/>
    <property type="match status" value="1"/>
</dbReference>
<dbReference type="EMBL" id="CP059572">
    <property type="protein sequence ID" value="QXJ19589.1"/>
    <property type="molecule type" value="Genomic_DNA"/>
</dbReference>
<dbReference type="InterPro" id="IPR036390">
    <property type="entry name" value="WH_DNA-bd_sf"/>
</dbReference>
<dbReference type="PROSITE" id="PS52050">
    <property type="entry name" value="WYL"/>
    <property type="match status" value="1"/>
</dbReference>
<dbReference type="Gene3D" id="1.10.10.10">
    <property type="entry name" value="Winged helix-like DNA-binding domain superfamily/Winged helix DNA-binding domain"/>
    <property type="match status" value="1"/>
</dbReference>
<evidence type="ECO:0000313" key="3">
    <source>
        <dbReference type="EMBL" id="QXJ19589.1"/>
    </source>
</evidence>
<feature type="domain" description="WYL" evidence="2">
    <location>
        <begin position="80"/>
        <end position="144"/>
    </location>
</feature>
<dbReference type="InterPro" id="IPR026881">
    <property type="entry name" value="WYL_dom"/>
</dbReference>
<dbReference type="Pfam" id="PF08279">
    <property type="entry name" value="HTH_11"/>
    <property type="match status" value="1"/>
</dbReference>
<organism evidence="3 4">
    <name type="scientific">Actinomadura graeca</name>
    <dbReference type="NCBI Taxonomy" id="2750812"/>
    <lineage>
        <taxon>Bacteria</taxon>
        <taxon>Bacillati</taxon>
        <taxon>Actinomycetota</taxon>
        <taxon>Actinomycetes</taxon>
        <taxon>Streptosporangiales</taxon>
        <taxon>Thermomonosporaceae</taxon>
        <taxon>Actinomadura</taxon>
    </lineage>
</organism>
<dbReference type="SUPFAM" id="SSF109854">
    <property type="entry name" value="DinB/YfiT-like putative metalloenzymes"/>
    <property type="match status" value="1"/>
</dbReference>
<name>A0ABX8QLQ2_9ACTN</name>
<protein>
    <submittedName>
        <fullName evidence="3">WYL domain-containing protein</fullName>
    </submittedName>
</protein>
<dbReference type="InterPro" id="IPR036388">
    <property type="entry name" value="WH-like_DNA-bd_sf"/>
</dbReference>
<evidence type="ECO:0000259" key="1">
    <source>
        <dbReference type="Pfam" id="PF08279"/>
    </source>
</evidence>
<dbReference type="InterPro" id="IPR013196">
    <property type="entry name" value="HTH_11"/>
</dbReference>
<feature type="domain" description="Helix-turn-helix type 11" evidence="1">
    <location>
        <begin position="6"/>
        <end position="59"/>
    </location>
</feature>
<reference evidence="3" key="1">
    <citation type="submission" date="2020-07" db="EMBL/GenBank/DDBJ databases">
        <authorList>
            <person name="Tarantini F.S."/>
            <person name="Hong K.W."/>
            <person name="Chan K.G."/>
        </authorList>
    </citation>
    <scope>NUCLEOTIDE SEQUENCE</scope>
    <source>
        <strain evidence="3">32-07</strain>
    </source>
</reference>
<dbReference type="Gene3D" id="1.20.120.450">
    <property type="entry name" value="dinb family like domain"/>
    <property type="match status" value="1"/>
</dbReference>
<evidence type="ECO:0000313" key="4">
    <source>
        <dbReference type="Proteomes" id="UP001049518"/>
    </source>
</evidence>
<gene>
    <name evidence="3" type="ORF">AGRA3207_000150</name>
</gene>
<sequence>MDRVDRLLALVAELRAASPAPVQPSVLGERLGVSERTVRRDLELLTHGGLPAEAGEGGYALPRVPAPPALGEVASLMGPVHDTLAEAVRTRRIVRLAYTDQSGVRSFRDVEAHGLVVAPYGEYLVGWCRMREGPRMFRLDRVGAAFLSGRGAEVRDLDDLLAALRVPMPRPPAEPGPRGPAGAARARAWTLDRLASVRSRLREAAAEVREGGEGAAALRGVLGHLAEWTRWQLAAVRAAATDEEPVLEGRRPPFPPEFDRDLPYSERERMIQDAMALRSLGDLARDLQAVLEAAAHWVADCDDALWEQELPDPRPFGPPGAPRPLADLLAGWRGPLAHIEWHLDRLADEPPAEGMWPPSVDDEGVWLVDRCPLQA</sequence>
<dbReference type="Pfam" id="PF13280">
    <property type="entry name" value="WYL"/>
    <property type="match status" value="1"/>
</dbReference>
<dbReference type="Proteomes" id="UP001049518">
    <property type="component" value="Chromosome"/>
</dbReference>
<dbReference type="PANTHER" id="PTHR34580">
    <property type="match status" value="1"/>
</dbReference>
<evidence type="ECO:0000259" key="2">
    <source>
        <dbReference type="Pfam" id="PF13280"/>
    </source>
</evidence>
<dbReference type="RefSeq" id="WP_231332603.1">
    <property type="nucleotide sequence ID" value="NZ_CP059572.1"/>
</dbReference>
<dbReference type="SUPFAM" id="SSF46785">
    <property type="entry name" value="Winged helix' DNA-binding domain"/>
    <property type="match status" value="1"/>
</dbReference>
<dbReference type="InterPro" id="IPR051534">
    <property type="entry name" value="CBASS_pafABC_assoc_protein"/>
</dbReference>